<dbReference type="Proteomes" id="UP001431199">
    <property type="component" value="Unassembled WGS sequence"/>
</dbReference>
<organism evidence="1 2">
    <name type="scientific">Eubacterium album</name>
    <dbReference type="NCBI Taxonomy" id="2978477"/>
    <lineage>
        <taxon>Bacteria</taxon>
        <taxon>Bacillati</taxon>
        <taxon>Bacillota</taxon>
        <taxon>Clostridia</taxon>
        <taxon>Eubacteriales</taxon>
        <taxon>Eubacteriaceae</taxon>
        <taxon>Eubacterium</taxon>
    </lineage>
</organism>
<dbReference type="RefSeq" id="WP_260978752.1">
    <property type="nucleotide sequence ID" value="NZ_JAODBU010000007.1"/>
</dbReference>
<evidence type="ECO:0000313" key="1">
    <source>
        <dbReference type="EMBL" id="MCT7399144.1"/>
    </source>
</evidence>
<comment type="caution">
    <text evidence="1">The sequence shown here is derived from an EMBL/GenBank/DDBJ whole genome shotgun (WGS) entry which is preliminary data.</text>
</comment>
<name>A0ABT2M0U9_9FIRM</name>
<accession>A0ABT2M0U9</accession>
<evidence type="ECO:0000313" key="2">
    <source>
        <dbReference type="Proteomes" id="UP001431199"/>
    </source>
</evidence>
<sequence>MRQIINEISKGKNIDDNLKKYADGFSKINNKFAYIRLALNYYTFLQMQQDENDVISSDIVLELNKMNEVIADMSEEDISVVEDMRNNIIRKMQALTYYVDKYNVYEFAYNRVEYKYHDYDMPANYSDEEFTRKIMKYIFDDEDTTIINSKICEIIGQLPIRMTKSKFFEYVNSGLDVYNQGEKSSLDDFVYRIRTSAILQEKEDYKLLYPEIHDTFEELDKYDLKNITEDEVNEFSEKLSELTAYIDDNVSANMMMQELINDVLLVLYTSESQENDDITAICSEVVSETNLMFTGKFAHKTNEELEAMFVKLEGKQEELYHNIMNYDIVDQILDKNKDDIIRNNLEKTYEKVSRLPLLNSDSLFVEFDKKQDKDKVNEEYLEKVKENLYKEFIDKFANSQRLIKKSIMSATLSELPVFFNNISELQDFVYNCLKGCTDMAEKKGCLEIISSMIV</sequence>
<dbReference type="EMBL" id="JAODBU010000007">
    <property type="protein sequence ID" value="MCT7399144.1"/>
    <property type="molecule type" value="Genomic_DNA"/>
</dbReference>
<proteinExistence type="predicted"/>
<keyword evidence="2" id="KW-1185">Reference proteome</keyword>
<protein>
    <submittedName>
        <fullName evidence="1">Uncharacterized protein</fullName>
    </submittedName>
</protein>
<reference evidence="1" key="1">
    <citation type="submission" date="2022-09" db="EMBL/GenBank/DDBJ databases">
        <title>Eubacterium sp. LFL-14 isolated from human feces.</title>
        <authorList>
            <person name="Liu F."/>
        </authorList>
    </citation>
    <scope>NUCLEOTIDE SEQUENCE</scope>
    <source>
        <strain evidence="1">LFL-14</strain>
    </source>
</reference>
<gene>
    <name evidence="1" type="ORF">N5B56_08625</name>
</gene>